<proteinExistence type="predicted"/>
<dbReference type="Gene3D" id="2.60.120.200">
    <property type="match status" value="1"/>
</dbReference>
<dbReference type="PROSITE" id="PS51257">
    <property type="entry name" value="PROKAR_LIPOPROTEIN"/>
    <property type="match status" value="1"/>
</dbReference>
<keyword evidence="3" id="KW-1185">Reference proteome</keyword>
<dbReference type="Proteomes" id="UP000431264">
    <property type="component" value="Unassembled WGS sequence"/>
</dbReference>
<reference evidence="3" key="1">
    <citation type="submission" date="2019-05" db="EMBL/GenBank/DDBJ databases">
        <title>Flavobacterium profundi sp. nov., isolated from a deep-sea seamount.</title>
        <authorList>
            <person name="Zhang D.-C."/>
        </authorList>
    </citation>
    <scope>NUCLEOTIDE SEQUENCE [LARGE SCALE GENOMIC DNA]</scope>
    <source>
        <strain evidence="3">TP390</strain>
    </source>
</reference>
<dbReference type="EMBL" id="WQLW01000013">
    <property type="protein sequence ID" value="MVO10546.1"/>
    <property type="molecule type" value="Genomic_DNA"/>
</dbReference>
<comment type="caution">
    <text evidence="2">The sequence shown here is derived from an EMBL/GenBank/DDBJ whole genome shotgun (WGS) entry which is preliminary data.</text>
</comment>
<name>A0A6I4IUK9_9FLAO</name>
<evidence type="ECO:0000313" key="3">
    <source>
        <dbReference type="Proteomes" id="UP000431264"/>
    </source>
</evidence>
<protein>
    <submittedName>
        <fullName evidence="2">DUF5017 domain-containing protein</fullName>
    </submittedName>
</protein>
<accession>A0A6I4IUK9</accession>
<feature type="chain" id="PRO_5026064137" evidence="1">
    <location>
        <begin position="24"/>
        <end position="193"/>
    </location>
</feature>
<feature type="signal peptide" evidence="1">
    <location>
        <begin position="1"/>
        <end position="23"/>
    </location>
</feature>
<organism evidence="2 3">
    <name type="scientific">Flavobacterium profundi</name>
    <dbReference type="NCBI Taxonomy" id="1774945"/>
    <lineage>
        <taxon>Bacteria</taxon>
        <taxon>Pseudomonadati</taxon>
        <taxon>Bacteroidota</taxon>
        <taxon>Flavobacteriia</taxon>
        <taxon>Flavobacteriales</taxon>
        <taxon>Flavobacteriaceae</taxon>
        <taxon>Flavobacterium</taxon>
    </lineage>
</organism>
<sequence>MMKKNIKSLLLSAVACLSLVSCVKDDEYAIPTIYEYLYKDGFETSWTDWTKVSVTGAQEWQLDTQYGNPGNCAKMSGFASGNNVNEDWLISPVIDLSSVNAALLTFQTASKFSGNPLEVKISTDYTSGDPTSATWTDLSGNLDLDTSNYVWTNSGNIDISSFTGTNVRLAFKYTSTSSASTTWEIDNIKILKN</sequence>
<dbReference type="AlphaFoldDB" id="A0A6I4IUK9"/>
<keyword evidence="1" id="KW-0732">Signal</keyword>
<dbReference type="NCBIfam" id="NF038128">
    <property type="entry name" value="choice_anch_J"/>
    <property type="match status" value="1"/>
</dbReference>
<evidence type="ECO:0000256" key="1">
    <source>
        <dbReference type="SAM" id="SignalP"/>
    </source>
</evidence>
<gene>
    <name evidence="2" type="ORF">GOQ30_15335</name>
</gene>
<evidence type="ECO:0000313" key="2">
    <source>
        <dbReference type="EMBL" id="MVO10546.1"/>
    </source>
</evidence>
<dbReference type="OrthoDB" id="1492759at2"/>